<feature type="domain" description="Cytochrome c assembly protein" evidence="2">
    <location>
        <begin position="39"/>
        <end position="263"/>
    </location>
</feature>
<dbReference type="EMBL" id="MJIC01000004">
    <property type="protein sequence ID" value="OFI36002.1"/>
    <property type="molecule type" value="Genomic_DNA"/>
</dbReference>
<reference evidence="3 4" key="1">
    <citation type="submission" date="2016-09" db="EMBL/GenBank/DDBJ databases">
        <title>Alteromonas lipolytica, a new species isolated from sea water.</title>
        <authorList>
            <person name="Wu Y.-H."/>
            <person name="Cheng H."/>
            <person name="Xu X.-W."/>
        </authorList>
    </citation>
    <scope>NUCLEOTIDE SEQUENCE [LARGE SCALE GENOMIC DNA]</scope>
    <source>
        <strain evidence="3 4">JW12</strain>
    </source>
</reference>
<dbReference type="STRING" id="1856405.BFC17_10005"/>
<feature type="transmembrane region" description="Helical" evidence="1">
    <location>
        <begin position="33"/>
        <end position="56"/>
    </location>
</feature>
<evidence type="ECO:0000313" key="3">
    <source>
        <dbReference type="EMBL" id="OFI36002.1"/>
    </source>
</evidence>
<gene>
    <name evidence="3" type="ORF">BFC17_10005</name>
</gene>
<evidence type="ECO:0000259" key="2">
    <source>
        <dbReference type="Pfam" id="PF01578"/>
    </source>
</evidence>
<dbReference type="Pfam" id="PF01578">
    <property type="entry name" value="Cytochrom_C_asm"/>
    <property type="match status" value="1"/>
</dbReference>
<evidence type="ECO:0000313" key="4">
    <source>
        <dbReference type="Proteomes" id="UP000176037"/>
    </source>
</evidence>
<proteinExistence type="predicted"/>
<keyword evidence="1" id="KW-0812">Transmembrane</keyword>
<dbReference type="GO" id="GO:0005886">
    <property type="term" value="C:plasma membrane"/>
    <property type="evidence" value="ECO:0007669"/>
    <property type="project" value="TreeGrafter"/>
</dbReference>
<dbReference type="Proteomes" id="UP000176037">
    <property type="component" value="Unassembled WGS sequence"/>
</dbReference>
<dbReference type="PANTHER" id="PTHR38034:SF1">
    <property type="entry name" value="INNER MEMBRANE PROTEIN YPJD"/>
    <property type="match status" value="1"/>
</dbReference>
<dbReference type="OrthoDB" id="9780793at2"/>
<dbReference type="GO" id="GO:0017004">
    <property type="term" value="P:cytochrome complex assembly"/>
    <property type="evidence" value="ECO:0007669"/>
    <property type="project" value="InterPro"/>
</dbReference>
<feature type="transmembrane region" description="Helical" evidence="1">
    <location>
        <begin position="211"/>
        <end position="231"/>
    </location>
</feature>
<name>A0A1E8FJ93_9ALTE</name>
<dbReference type="PANTHER" id="PTHR38034">
    <property type="entry name" value="INNER MEMBRANE PROTEIN YPJD"/>
    <property type="match status" value="1"/>
</dbReference>
<accession>A0A1E8FJ93</accession>
<dbReference type="RefSeq" id="WP_070174846.1">
    <property type="nucleotide sequence ID" value="NZ_BMJR01000004.1"/>
</dbReference>
<dbReference type="InterPro" id="IPR052372">
    <property type="entry name" value="YpjD/HemX"/>
</dbReference>
<feature type="transmembrane region" description="Helical" evidence="1">
    <location>
        <begin position="176"/>
        <end position="199"/>
    </location>
</feature>
<keyword evidence="1" id="KW-1133">Transmembrane helix</keyword>
<feature type="transmembrane region" description="Helical" evidence="1">
    <location>
        <begin position="124"/>
        <end position="146"/>
    </location>
</feature>
<organism evidence="3 4">
    <name type="scientific">Alteromonas lipolytica</name>
    <dbReference type="NCBI Taxonomy" id="1856405"/>
    <lineage>
        <taxon>Bacteria</taxon>
        <taxon>Pseudomonadati</taxon>
        <taxon>Pseudomonadota</taxon>
        <taxon>Gammaproteobacteria</taxon>
        <taxon>Alteromonadales</taxon>
        <taxon>Alteromonadaceae</taxon>
        <taxon>Alteromonas/Salinimonas group</taxon>
        <taxon>Alteromonas</taxon>
    </lineage>
</organism>
<dbReference type="AlphaFoldDB" id="A0A1E8FJ93"/>
<dbReference type="GO" id="GO:0020037">
    <property type="term" value="F:heme binding"/>
    <property type="evidence" value="ECO:0007669"/>
    <property type="project" value="InterPro"/>
</dbReference>
<protein>
    <submittedName>
        <fullName evidence="3">Chromosome partitioning protein ParB</fullName>
    </submittedName>
</protein>
<keyword evidence="4" id="KW-1185">Reference proteome</keyword>
<dbReference type="InterPro" id="IPR002541">
    <property type="entry name" value="Cyt_c_assembly"/>
</dbReference>
<evidence type="ECO:0000256" key="1">
    <source>
        <dbReference type="SAM" id="Phobius"/>
    </source>
</evidence>
<feature type="transmembrane region" description="Helical" evidence="1">
    <location>
        <begin position="68"/>
        <end position="86"/>
    </location>
</feature>
<keyword evidence="1" id="KW-0472">Membrane</keyword>
<sequence>MATLFALLAIAAYLFSAISVTGRFFHNQGPNRMLSLSIAALAVVFHSFYLGDAILAAQAGQNMSITNVLSLVAWLITLSMLVSSSLLPNTILLPVVFGFSAFTVLASLFVPVQHIMHIDMRPGLVIHITLSLFAYGALVIGFLYALQMSYITHQLKHKGAGLLHSSLPPLMLVESILFKLILLGTILLVIAQISGFIFLDNMFGRGYIHKTVLSIAGLIVFIVLLAGQKLWGWRGKQVISLTIVGVILLSLAYFGSRFVSEILL</sequence>
<feature type="transmembrane region" description="Helical" evidence="1">
    <location>
        <begin position="237"/>
        <end position="255"/>
    </location>
</feature>
<feature type="transmembrane region" description="Helical" evidence="1">
    <location>
        <begin position="92"/>
        <end position="112"/>
    </location>
</feature>
<comment type="caution">
    <text evidence="3">The sequence shown here is derived from an EMBL/GenBank/DDBJ whole genome shotgun (WGS) entry which is preliminary data.</text>
</comment>